<dbReference type="Gene3D" id="1.20.1720.10">
    <property type="entry name" value="Multidrug resistance protein D"/>
    <property type="match status" value="1"/>
</dbReference>
<keyword evidence="10" id="KW-1185">Reference proteome</keyword>
<keyword evidence="2" id="KW-0813">Transport</keyword>
<evidence type="ECO:0000256" key="4">
    <source>
        <dbReference type="ARBA" id="ARBA00022692"/>
    </source>
</evidence>
<comment type="subcellular location">
    <subcellularLocation>
        <location evidence="1">Cell membrane</location>
        <topology evidence="1">Multi-pass membrane protein</topology>
    </subcellularLocation>
</comment>
<name>A0A4R7T994_9ACTN</name>
<protein>
    <submittedName>
        <fullName evidence="9">EmrB/QacA subfamily drug resistance transporter</fullName>
    </submittedName>
</protein>
<dbReference type="Proteomes" id="UP000295151">
    <property type="component" value="Unassembled WGS sequence"/>
</dbReference>
<dbReference type="OrthoDB" id="7375466at2"/>
<dbReference type="GO" id="GO:0005886">
    <property type="term" value="C:plasma membrane"/>
    <property type="evidence" value="ECO:0007669"/>
    <property type="project" value="UniProtKB-SubCell"/>
</dbReference>
<feature type="transmembrane region" description="Helical" evidence="7">
    <location>
        <begin position="83"/>
        <end position="107"/>
    </location>
</feature>
<dbReference type="PROSITE" id="PS50850">
    <property type="entry name" value="MFS"/>
    <property type="match status" value="1"/>
</dbReference>
<keyword evidence="6 7" id="KW-0472">Membrane</keyword>
<reference evidence="9 10" key="1">
    <citation type="submission" date="2019-03" db="EMBL/GenBank/DDBJ databases">
        <title>Genomic Encyclopedia of Type Strains, Phase III (KMG-III): the genomes of soil and plant-associated and newly described type strains.</title>
        <authorList>
            <person name="Whitman W."/>
        </authorList>
    </citation>
    <scope>NUCLEOTIDE SEQUENCE [LARGE SCALE GENOMIC DNA]</scope>
    <source>
        <strain evidence="9 10">VKM Ac-2575</strain>
    </source>
</reference>
<feature type="transmembrane region" description="Helical" evidence="7">
    <location>
        <begin position="12"/>
        <end position="40"/>
    </location>
</feature>
<dbReference type="GO" id="GO:0022857">
    <property type="term" value="F:transmembrane transporter activity"/>
    <property type="evidence" value="ECO:0007669"/>
    <property type="project" value="InterPro"/>
</dbReference>
<feature type="transmembrane region" description="Helical" evidence="7">
    <location>
        <begin position="404"/>
        <end position="423"/>
    </location>
</feature>
<feature type="transmembrane region" description="Helical" evidence="7">
    <location>
        <begin position="137"/>
        <end position="156"/>
    </location>
</feature>
<feature type="transmembrane region" description="Helical" evidence="7">
    <location>
        <begin position="168"/>
        <end position="188"/>
    </location>
</feature>
<evidence type="ECO:0000256" key="1">
    <source>
        <dbReference type="ARBA" id="ARBA00004651"/>
    </source>
</evidence>
<evidence type="ECO:0000256" key="3">
    <source>
        <dbReference type="ARBA" id="ARBA00022475"/>
    </source>
</evidence>
<feature type="domain" description="Major facilitator superfamily (MFS) profile" evidence="8">
    <location>
        <begin position="14"/>
        <end position="459"/>
    </location>
</feature>
<evidence type="ECO:0000256" key="6">
    <source>
        <dbReference type="ARBA" id="ARBA00023136"/>
    </source>
</evidence>
<feature type="transmembrane region" description="Helical" evidence="7">
    <location>
        <begin position="200"/>
        <end position="218"/>
    </location>
</feature>
<dbReference type="EMBL" id="SOCE01000001">
    <property type="protein sequence ID" value="TDU87926.1"/>
    <property type="molecule type" value="Genomic_DNA"/>
</dbReference>
<gene>
    <name evidence="9" type="ORF">EV138_1463</name>
</gene>
<feature type="transmembrane region" description="Helical" evidence="7">
    <location>
        <begin position="357"/>
        <end position="383"/>
    </location>
</feature>
<feature type="transmembrane region" description="Helical" evidence="7">
    <location>
        <begin position="270"/>
        <end position="288"/>
    </location>
</feature>
<dbReference type="Pfam" id="PF07690">
    <property type="entry name" value="MFS_1"/>
    <property type="match status" value="1"/>
</dbReference>
<dbReference type="CDD" id="cd17321">
    <property type="entry name" value="MFS_MMR_MDR_like"/>
    <property type="match status" value="1"/>
</dbReference>
<keyword evidence="5 7" id="KW-1133">Transmembrane helix</keyword>
<evidence type="ECO:0000256" key="2">
    <source>
        <dbReference type="ARBA" id="ARBA00022448"/>
    </source>
</evidence>
<feature type="transmembrane region" description="Helical" evidence="7">
    <location>
        <begin position="52"/>
        <end position="71"/>
    </location>
</feature>
<dbReference type="PRINTS" id="PR01036">
    <property type="entry name" value="TCRTETB"/>
</dbReference>
<dbReference type="RefSeq" id="WP_133977630.1">
    <property type="nucleotide sequence ID" value="NZ_SOCE01000001.1"/>
</dbReference>
<sequence length="475" mass="48664">MTDRVKSTAAQTWVLLLSAVASFMVILDMLVVATALSAIQTDLGASLEELEWTVNAYTLSFAVFLMTGAALGDRYGRRRMFAAGLAIFGLASAACALAPNVATLVAARAVQGTGAALIMPLALTLLNAAFPPERRGWATGVFGSVTGLAAMLGPVVGGLVTEGLSWPWIFWLNVPIAIIAVVLVLSRLPESRGPAGRVDLLGLVLAAGSALGLTWGLVRANSVGWTAAETVVALAAGVVLGVAFVAWELRTPAPMLPLRLFRSRAFSSGNAVIFFVNAAMTAAIFFTAQLPQVAFGEGPLVAGLRLLPWGVAPFLIAPRAGVLADRIGERPLILIGSGLLTLGTAVLALVSRVNTGYVVTVGPMVVAGIGFSLAIPAVTKAVVSSVAMQDIGRASGTFSTLRQLGGAFGVAIAAAVFASTGGYAGPDVFVDGYRFAIGSAAALALAALLVSLPLPRKVKRTTNEGADRLAATADK</sequence>
<dbReference type="SUPFAM" id="SSF103473">
    <property type="entry name" value="MFS general substrate transporter"/>
    <property type="match status" value="1"/>
</dbReference>
<evidence type="ECO:0000256" key="5">
    <source>
        <dbReference type="ARBA" id="ARBA00022989"/>
    </source>
</evidence>
<keyword evidence="3" id="KW-1003">Cell membrane</keyword>
<dbReference type="InterPro" id="IPR004638">
    <property type="entry name" value="EmrB-like"/>
</dbReference>
<accession>A0A4R7T994</accession>
<evidence type="ECO:0000256" key="7">
    <source>
        <dbReference type="SAM" id="Phobius"/>
    </source>
</evidence>
<feature type="transmembrane region" description="Helical" evidence="7">
    <location>
        <begin position="113"/>
        <end position="130"/>
    </location>
</feature>
<feature type="transmembrane region" description="Helical" evidence="7">
    <location>
        <begin position="435"/>
        <end position="454"/>
    </location>
</feature>
<dbReference type="InterPro" id="IPR036259">
    <property type="entry name" value="MFS_trans_sf"/>
</dbReference>
<proteinExistence type="predicted"/>
<feature type="transmembrane region" description="Helical" evidence="7">
    <location>
        <begin position="332"/>
        <end position="351"/>
    </location>
</feature>
<dbReference type="PANTHER" id="PTHR42718:SF46">
    <property type="entry name" value="BLR6921 PROTEIN"/>
    <property type="match status" value="1"/>
</dbReference>
<evidence type="ECO:0000313" key="10">
    <source>
        <dbReference type="Proteomes" id="UP000295151"/>
    </source>
</evidence>
<feature type="transmembrane region" description="Helical" evidence="7">
    <location>
        <begin position="230"/>
        <end position="249"/>
    </location>
</feature>
<dbReference type="InterPro" id="IPR011701">
    <property type="entry name" value="MFS"/>
</dbReference>
<comment type="caution">
    <text evidence="9">The sequence shown here is derived from an EMBL/GenBank/DDBJ whole genome shotgun (WGS) entry which is preliminary data.</text>
</comment>
<organism evidence="9 10">
    <name type="scientific">Kribbella voronezhensis</name>
    <dbReference type="NCBI Taxonomy" id="2512212"/>
    <lineage>
        <taxon>Bacteria</taxon>
        <taxon>Bacillati</taxon>
        <taxon>Actinomycetota</taxon>
        <taxon>Actinomycetes</taxon>
        <taxon>Propionibacteriales</taxon>
        <taxon>Kribbellaceae</taxon>
        <taxon>Kribbella</taxon>
    </lineage>
</organism>
<dbReference type="AlphaFoldDB" id="A0A4R7T994"/>
<feature type="transmembrane region" description="Helical" evidence="7">
    <location>
        <begin position="300"/>
        <end position="320"/>
    </location>
</feature>
<dbReference type="NCBIfam" id="TIGR00711">
    <property type="entry name" value="efflux_EmrB"/>
    <property type="match status" value="1"/>
</dbReference>
<dbReference type="Gene3D" id="1.20.1250.20">
    <property type="entry name" value="MFS general substrate transporter like domains"/>
    <property type="match status" value="1"/>
</dbReference>
<dbReference type="InterPro" id="IPR020846">
    <property type="entry name" value="MFS_dom"/>
</dbReference>
<keyword evidence="4 7" id="KW-0812">Transmembrane</keyword>
<evidence type="ECO:0000313" key="9">
    <source>
        <dbReference type="EMBL" id="TDU87926.1"/>
    </source>
</evidence>
<evidence type="ECO:0000259" key="8">
    <source>
        <dbReference type="PROSITE" id="PS50850"/>
    </source>
</evidence>
<dbReference type="PANTHER" id="PTHR42718">
    <property type="entry name" value="MAJOR FACILITATOR SUPERFAMILY MULTIDRUG TRANSPORTER MFSC"/>
    <property type="match status" value="1"/>
</dbReference>